<gene>
    <name evidence="2" type="ORF">STAS_34993</name>
</gene>
<evidence type="ECO:0000313" key="2">
    <source>
        <dbReference type="EMBL" id="GER57198.1"/>
    </source>
</evidence>
<evidence type="ECO:0000313" key="3">
    <source>
        <dbReference type="Proteomes" id="UP000325081"/>
    </source>
</evidence>
<comment type="caution">
    <text evidence="2">The sequence shown here is derived from an EMBL/GenBank/DDBJ whole genome shotgun (WGS) entry which is preliminary data.</text>
</comment>
<feature type="transmembrane region" description="Helical" evidence="1">
    <location>
        <begin position="398"/>
        <end position="420"/>
    </location>
</feature>
<dbReference type="GO" id="GO:0006506">
    <property type="term" value="P:GPI anchor biosynthetic process"/>
    <property type="evidence" value="ECO:0007669"/>
    <property type="project" value="InterPro"/>
</dbReference>
<feature type="transmembrane region" description="Helical" evidence="1">
    <location>
        <begin position="370"/>
        <end position="392"/>
    </location>
</feature>
<dbReference type="PANTHER" id="PTHR47555">
    <property type="entry name" value="N-ACETYLGLUCOSAMINYL TRANSFERASE COMPONENT FAMILY PROTEIN / GPI1 FAMILY PROTEIN"/>
    <property type="match status" value="1"/>
</dbReference>
<dbReference type="GO" id="GO:0016740">
    <property type="term" value="F:transferase activity"/>
    <property type="evidence" value="ECO:0007669"/>
    <property type="project" value="UniProtKB-KW"/>
</dbReference>
<dbReference type="Proteomes" id="UP000325081">
    <property type="component" value="Unassembled WGS sequence"/>
</dbReference>
<name>A0A5A7RJA0_STRAF</name>
<reference evidence="2" key="1">
    <citation type="journal article" date="2019" name="Curr. Biol.">
        <title>Genome Sequence of Striga asiatica Provides Insight into the Evolution of Plant Parasitism.</title>
        <authorList>
            <person name="Yoshida S."/>
            <person name="Kim S."/>
            <person name="Wafula E.K."/>
            <person name="Tanskanen J."/>
            <person name="Kim Y."/>
            <person name="Honaas L."/>
            <person name="Yang Z."/>
            <person name="Spallek T."/>
            <person name="Conn C.E."/>
            <person name="Ichihashi Y."/>
            <person name="Cheong K."/>
            <person name="Cui S."/>
            <person name="Der J.P."/>
            <person name="Gundlach H."/>
            <person name="Jiao Y."/>
            <person name="Hori C."/>
            <person name="Ishida J.K."/>
            <person name="Kasahara H."/>
            <person name="Kiba T."/>
            <person name="Kim M."/>
            <person name="Koo N."/>
            <person name="Laohavisit A."/>
            <person name="Lee Y."/>
            <person name="Lumba S."/>
            <person name="Mccourt P."/>
            <person name="Mortimer J.C."/>
            <person name="Mutuku J.M."/>
            <person name="Nomura T."/>
            <person name="Sasaki-sekimoto Y."/>
            <person name="Seto Y."/>
            <person name="Wang Y."/>
            <person name="Wakatake T."/>
            <person name="Sakakibara H."/>
            <person name="Demura T."/>
            <person name="Yamaguchi S."/>
            <person name="Yoneyama K."/>
            <person name="Manabe R."/>
            <person name="Nelson D.C."/>
            <person name="Schulman A.H."/>
            <person name="Timko M.P."/>
            <person name="Depamphilis C.W."/>
            <person name="Choi D."/>
            <person name="Shirasu K."/>
        </authorList>
    </citation>
    <scope>NUCLEOTIDE SEQUENCE [LARGE SCALE GENOMIC DNA]</scope>
    <source>
        <strain evidence="2">UVA1</strain>
    </source>
</reference>
<sequence length="650" mass="73404">MGRRRRKCRLWWPSNLLSPSSPNSSFLFGWFIPSSEESVDVVVSFACDEPELTSLMGPCSDLQEVLLGTNESMTPLQDKSKFHLLGLCEADASANGDLVRFKKSDKTVDCVSWNCGCSKNVSVFKRGRFSAQENTWIRLFYSPSETAETADGKVLVIPKLDHLHMDSEPTSHLDLHVILYDIPTFGGHHYSLGSHSLSNPVQPTYRKPKWFDELQQKNARLDLDTVIQAMNSACAARILFNGHQQPKSGFPNFFRLDWSSVEVAEKVSFDKHSMWSNVMVDIFLGNIFGITLWFMAEPACSWVSKFSQDFTNDWLRTGCVWLMGNPAGFKLNTELAGILGMICLNAIQIWSTLWSFMGFLFVYFTKGLSLCGVVFGLTSAAALIVDVISLVTMHVLSLHLFFSFIYSTQIRALAALWHLFSGKKVNPQRHRLDSYDHTVEQHVVGSLLFTPILLLLPTISAFHIFFTILHTTMTLICVFIEAAISFIHFTPYAKVFIWLRSRSRFPCGIWFEITACQHSEFRAVNGGGNLSSEKLQKVDYASSSHGSSVLVSFLHSNYLNLGSEASLQTMLVFFFSVIYWLVSLRASHRKKVPILLLVSSFIGSFIILYSPGPTLPAKLPWIVIPLKEYWHICHNSVYACLEDRSNLLRI</sequence>
<dbReference type="PANTHER" id="PTHR47555:SF2">
    <property type="entry name" value="N-ACETYLGLUCOSAMINYL TRANSFERASE COMPONENT FAMILY PROTEIN _ GPI1 FAMILY PROTEIN"/>
    <property type="match status" value="1"/>
</dbReference>
<dbReference type="GO" id="GO:0016020">
    <property type="term" value="C:membrane"/>
    <property type="evidence" value="ECO:0007669"/>
    <property type="project" value="InterPro"/>
</dbReference>
<dbReference type="EMBL" id="BKCP01013181">
    <property type="protein sequence ID" value="GER57198.1"/>
    <property type="molecule type" value="Genomic_DNA"/>
</dbReference>
<keyword evidence="2" id="KW-0808">Transferase</keyword>
<dbReference type="InterPro" id="IPR007720">
    <property type="entry name" value="PigQ/GPI1"/>
</dbReference>
<proteinExistence type="predicted"/>
<accession>A0A5A7RJA0</accession>
<feature type="transmembrane region" description="Helical" evidence="1">
    <location>
        <begin position="335"/>
        <end position="363"/>
    </location>
</feature>
<dbReference type="OrthoDB" id="70250at2759"/>
<keyword evidence="1" id="KW-1133">Transmembrane helix</keyword>
<keyword evidence="3" id="KW-1185">Reference proteome</keyword>
<keyword evidence="1" id="KW-0812">Transmembrane</keyword>
<feature type="transmembrane region" description="Helical" evidence="1">
    <location>
        <begin position="441"/>
        <end position="466"/>
    </location>
</feature>
<organism evidence="2 3">
    <name type="scientific">Striga asiatica</name>
    <name type="common">Asiatic witchweed</name>
    <name type="synonym">Buchnera asiatica</name>
    <dbReference type="NCBI Taxonomy" id="4170"/>
    <lineage>
        <taxon>Eukaryota</taxon>
        <taxon>Viridiplantae</taxon>
        <taxon>Streptophyta</taxon>
        <taxon>Embryophyta</taxon>
        <taxon>Tracheophyta</taxon>
        <taxon>Spermatophyta</taxon>
        <taxon>Magnoliopsida</taxon>
        <taxon>eudicotyledons</taxon>
        <taxon>Gunneridae</taxon>
        <taxon>Pentapetalae</taxon>
        <taxon>asterids</taxon>
        <taxon>lamiids</taxon>
        <taxon>Lamiales</taxon>
        <taxon>Orobanchaceae</taxon>
        <taxon>Buchnereae</taxon>
        <taxon>Striga</taxon>
    </lineage>
</organism>
<feature type="transmembrane region" description="Helical" evidence="1">
    <location>
        <begin position="594"/>
        <end position="612"/>
    </location>
</feature>
<evidence type="ECO:0000256" key="1">
    <source>
        <dbReference type="SAM" id="Phobius"/>
    </source>
</evidence>
<feature type="transmembrane region" description="Helical" evidence="1">
    <location>
        <begin position="278"/>
        <end position="296"/>
    </location>
</feature>
<feature type="transmembrane region" description="Helical" evidence="1">
    <location>
        <begin position="472"/>
        <end position="493"/>
    </location>
</feature>
<dbReference type="AlphaFoldDB" id="A0A5A7RJA0"/>
<keyword evidence="1" id="KW-0472">Membrane</keyword>
<dbReference type="Pfam" id="PF05024">
    <property type="entry name" value="Gpi1"/>
    <property type="match status" value="1"/>
</dbReference>
<protein>
    <submittedName>
        <fullName evidence="2">N-acetylglucosaminyl transferase component family protein</fullName>
    </submittedName>
</protein>